<dbReference type="InterPro" id="IPR039361">
    <property type="entry name" value="Cyclin"/>
</dbReference>
<accession>A0ABD2YCD7</accession>
<gene>
    <name evidence="9" type="ORF">ACH5RR_034933</name>
</gene>
<comment type="caution">
    <text evidence="9">The sequence shown here is derived from an EMBL/GenBank/DDBJ whole genome shotgun (WGS) entry which is preliminary data.</text>
</comment>
<keyword evidence="3 5" id="KW-0195">Cyclin</keyword>
<dbReference type="InterPro" id="IPR048258">
    <property type="entry name" value="Cyclins_cyclin-box"/>
</dbReference>
<reference evidence="9 10" key="1">
    <citation type="submission" date="2024-11" db="EMBL/GenBank/DDBJ databases">
        <title>A near-complete genome assembly of Cinchona calisaya.</title>
        <authorList>
            <person name="Lian D.C."/>
            <person name="Zhao X.W."/>
            <person name="Wei L."/>
        </authorList>
    </citation>
    <scope>NUCLEOTIDE SEQUENCE [LARGE SCALE GENOMIC DNA]</scope>
    <source>
        <tissue evidence="9">Nenye</tissue>
    </source>
</reference>
<feature type="region of interest" description="Disordered" evidence="6">
    <location>
        <begin position="46"/>
        <end position="74"/>
    </location>
</feature>
<protein>
    <recommendedName>
        <fullName evidence="11">Cyclin N-terminal domain-containing protein</fullName>
    </recommendedName>
</protein>
<comment type="similarity">
    <text evidence="1">Belongs to the cyclin family. Cyclin AB subfamily.</text>
</comment>
<feature type="domain" description="Cyclin-like" evidence="7">
    <location>
        <begin position="150"/>
        <end position="234"/>
    </location>
</feature>
<keyword evidence="10" id="KW-1185">Reference proteome</keyword>
<feature type="domain" description="Cyclin C-terminal" evidence="8">
    <location>
        <begin position="243"/>
        <end position="366"/>
    </location>
</feature>
<evidence type="ECO:0000256" key="1">
    <source>
        <dbReference type="ARBA" id="ARBA00006955"/>
    </source>
</evidence>
<evidence type="ECO:0008006" key="11">
    <source>
        <dbReference type="Google" id="ProtNLM"/>
    </source>
</evidence>
<evidence type="ECO:0000256" key="3">
    <source>
        <dbReference type="ARBA" id="ARBA00023127"/>
    </source>
</evidence>
<feature type="compositionally biased region" description="Polar residues" evidence="6">
    <location>
        <begin position="49"/>
        <end position="60"/>
    </location>
</feature>
<name>A0ABD2YCD7_9GENT</name>
<dbReference type="PIRSF" id="PIRSF001771">
    <property type="entry name" value="Cyclin_A_B_D_E"/>
    <property type="match status" value="1"/>
</dbReference>
<proteinExistence type="inferred from homology"/>
<dbReference type="Proteomes" id="UP001630127">
    <property type="component" value="Unassembled WGS sequence"/>
</dbReference>
<evidence type="ECO:0000259" key="8">
    <source>
        <dbReference type="SMART" id="SM01332"/>
    </source>
</evidence>
<dbReference type="InterPro" id="IPR006671">
    <property type="entry name" value="Cyclin_N"/>
</dbReference>
<dbReference type="CDD" id="cd20506">
    <property type="entry name" value="CYCLIN_AtCycA-like_rpt2"/>
    <property type="match status" value="1"/>
</dbReference>
<feature type="domain" description="Cyclin-like" evidence="7">
    <location>
        <begin position="247"/>
        <end position="335"/>
    </location>
</feature>
<evidence type="ECO:0000259" key="7">
    <source>
        <dbReference type="SMART" id="SM00385"/>
    </source>
</evidence>
<evidence type="ECO:0000313" key="9">
    <source>
        <dbReference type="EMBL" id="KAL3505092.1"/>
    </source>
</evidence>
<dbReference type="EMBL" id="JBJUIK010000014">
    <property type="protein sequence ID" value="KAL3505092.1"/>
    <property type="molecule type" value="Genomic_DNA"/>
</dbReference>
<evidence type="ECO:0000256" key="5">
    <source>
        <dbReference type="RuleBase" id="RU000383"/>
    </source>
</evidence>
<sequence>MADKENCVRVTRLAKKRAAEAMAANSQAQLQQRPSKKRVVLGEIKNLSGDVNQSSESQPLKQKKSRPKRKVTEEAFEDKEKKVVVEEKEEDAAIDIDAKYDDPQMCREYVSDIYEYLHKMEMEAKRMPLPDYLEKVQKDVTANMRGVLVDWLVEVAEEYKLLSDTLYLTVSYIDRFLSRNAITRQKLQLLGVSSMLIASKYEEITPPHVEDFCYITDNTYTKQDVVKMEFDVLSFLKYEMGNPTIKTFLRRFTRVAKEDYNNSDLQLEFLGYYLAELSLLDYGCVKFLPSLVAAAVVFLSRFTLQPKLHPWNAVLQHYSGYKPADLKECVLIIYDLQLSRRGSSLMAVRDKYKQHKFKCVSTLSPPVEIPNTFFEDVKD</sequence>
<dbReference type="InterPro" id="IPR046965">
    <property type="entry name" value="Cyclin_A/B-like"/>
</dbReference>
<dbReference type="FunFam" id="1.10.472.10:FF:000167">
    <property type="entry name" value="Mitotic cyclin 6"/>
    <property type="match status" value="1"/>
</dbReference>
<dbReference type="InterPro" id="IPR013763">
    <property type="entry name" value="Cyclin-like_dom"/>
</dbReference>
<dbReference type="InterPro" id="IPR004367">
    <property type="entry name" value="Cyclin_C-dom"/>
</dbReference>
<dbReference type="AlphaFoldDB" id="A0ABD2YCD7"/>
<keyword evidence="2" id="KW-0132">Cell division</keyword>
<evidence type="ECO:0000256" key="6">
    <source>
        <dbReference type="SAM" id="MobiDB-lite"/>
    </source>
</evidence>
<dbReference type="SUPFAM" id="SSF47954">
    <property type="entry name" value="Cyclin-like"/>
    <property type="match status" value="2"/>
</dbReference>
<dbReference type="Gene3D" id="1.10.472.10">
    <property type="entry name" value="Cyclin-like"/>
    <property type="match status" value="2"/>
</dbReference>
<evidence type="ECO:0000313" key="10">
    <source>
        <dbReference type="Proteomes" id="UP001630127"/>
    </source>
</evidence>
<evidence type="ECO:0000256" key="4">
    <source>
        <dbReference type="ARBA" id="ARBA00023306"/>
    </source>
</evidence>
<dbReference type="InterPro" id="IPR036915">
    <property type="entry name" value="Cyclin-like_sf"/>
</dbReference>
<dbReference type="PROSITE" id="PS00292">
    <property type="entry name" value="CYCLINS"/>
    <property type="match status" value="1"/>
</dbReference>
<dbReference type="Pfam" id="PF02984">
    <property type="entry name" value="Cyclin_C"/>
    <property type="match status" value="1"/>
</dbReference>
<evidence type="ECO:0000256" key="2">
    <source>
        <dbReference type="ARBA" id="ARBA00022618"/>
    </source>
</evidence>
<dbReference type="SMART" id="SM00385">
    <property type="entry name" value="CYCLIN"/>
    <property type="match status" value="2"/>
</dbReference>
<dbReference type="SMART" id="SM01332">
    <property type="entry name" value="Cyclin_C"/>
    <property type="match status" value="1"/>
</dbReference>
<keyword evidence="4" id="KW-0131">Cell cycle</keyword>
<organism evidence="9 10">
    <name type="scientific">Cinchona calisaya</name>
    <dbReference type="NCBI Taxonomy" id="153742"/>
    <lineage>
        <taxon>Eukaryota</taxon>
        <taxon>Viridiplantae</taxon>
        <taxon>Streptophyta</taxon>
        <taxon>Embryophyta</taxon>
        <taxon>Tracheophyta</taxon>
        <taxon>Spermatophyta</taxon>
        <taxon>Magnoliopsida</taxon>
        <taxon>eudicotyledons</taxon>
        <taxon>Gunneridae</taxon>
        <taxon>Pentapetalae</taxon>
        <taxon>asterids</taxon>
        <taxon>lamiids</taxon>
        <taxon>Gentianales</taxon>
        <taxon>Rubiaceae</taxon>
        <taxon>Cinchonoideae</taxon>
        <taxon>Cinchoneae</taxon>
        <taxon>Cinchona</taxon>
    </lineage>
</organism>
<dbReference type="GO" id="GO:0051301">
    <property type="term" value="P:cell division"/>
    <property type="evidence" value="ECO:0007669"/>
    <property type="project" value="UniProtKB-KW"/>
</dbReference>
<dbReference type="Pfam" id="PF00134">
    <property type="entry name" value="Cyclin_N"/>
    <property type="match status" value="1"/>
</dbReference>
<dbReference type="FunFam" id="1.10.472.10:FF:000013">
    <property type="entry name" value="Cyclin A1"/>
    <property type="match status" value="1"/>
</dbReference>
<dbReference type="PANTHER" id="PTHR10177">
    <property type="entry name" value="CYCLINS"/>
    <property type="match status" value="1"/>
</dbReference>